<feature type="domain" description="DUF4440" evidence="2">
    <location>
        <begin position="51"/>
        <end position="160"/>
    </location>
</feature>
<dbReference type="InterPro" id="IPR032710">
    <property type="entry name" value="NTF2-like_dom_sf"/>
</dbReference>
<evidence type="ECO:0000259" key="2">
    <source>
        <dbReference type="Pfam" id="PF14534"/>
    </source>
</evidence>
<comment type="caution">
    <text evidence="3">The sequence shown here is derived from an EMBL/GenBank/DDBJ whole genome shotgun (WGS) entry which is preliminary data.</text>
</comment>
<sequence>MKNTRIVITLILTLSVAIANAGYPKNNTKGKIENPNDSLRLAELNNFWSEVSRTVNEGDFEGYKATYHEDAVVIFTTGENKTSVSIAEALQHWKQGFMDTKTGKTQNSVEFRFSQRIGDETTAHETGIFAYQSNNGAGKASQKQFVHFDALLIKRDQAWLLVMEYQKSKATEEEWNLLE</sequence>
<protein>
    <submittedName>
        <fullName evidence="3">DUF4440 domain-containing protein</fullName>
    </submittedName>
</protein>
<organism evidence="3 4">
    <name type="scientific">Flagellimonas chongwuensis</name>
    <dbReference type="NCBI Taxonomy" id="2697365"/>
    <lineage>
        <taxon>Bacteria</taxon>
        <taxon>Pseudomonadati</taxon>
        <taxon>Bacteroidota</taxon>
        <taxon>Flavobacteriia</taxon>
        <taxon>Flavobacteriales</taxon>
        <taxon>Flavobacteriaceae</taxon>
        <taxon>Flagellimonas</taxon>
    </lineage>
</organism>
<reference evidence="3 4" key="1">
    <citation type="submission" date="2020-01" db="EMBL/GenBank/DDBJ databases">
        <title>Draft Genome Analysis of Muricauda sp. HICW Isolated from coastal seawater of PR China.</title>
        <authorList>
            <person name="Chen M.-X."/>
        </authorList>
    </citation>
    <scope>NUCLEOTIDE SEQUENCE [LARGE SCALE GENOMIC DNA]</scope>
    <source>
        <strain evidence="3 4">HICW</strain>
    </source>
</reference>
<feature type="chain" id="PRO_5032509535" evidence="1">
    <location>
        <begin position="22"/>
        <end position="179"/>
    </location>
</feature>
<dbReference type="RefSeq" id="WP_176620113.1">
    <property type="nucleotide sequence ID" value="NZ_WYET01000004.1"/>
</dbReference>
<keyword evidence="1" id="KW-0732">Signal</keyword>
<evidence type="ECO:0000256" key="1">
    <source>
        <dbReference type="SAM" id="SignalP"/>
    </source>
</evidence>
<gene>
    <name evidence="3" type="ORF">GUA46_08335</name>
</gene>
<dbReference type="InterPro" id="IPR027843">
    <property type="entry name" value="DUF4440"/>
</dbReference>
<name>A0A850NM13_9FLAO</name>
<proteinExistence type="predicted"/>
<evidence type="ECO:0000313" key="3">
    <source>
        <dbReference type="EMBL" id="NVN18347.1"/>
    </source>
</evidence>
<keyword evidence="4" id="KW-1185">Reference proteome</keyword>
<dbReference type="Proteomes" id="UP000558089">
    <property type="component" value="Unassembled WGS sequence"/>
</dbReference>
<dbReference type="Pfam" id="PF14534">
    <property type="entry name" value="DUF4440"/>
    <property type="match status" value="1"/>
</dbReference>
<evidence type="ECO:0000313" key="4">
    <source>
        <dbReference type="Proteomes" id="UP000558089"/>
    </source>
</evidence>
<dbReference type="AlphaFoldDB" id="A0A850NM13"/>
<dbReference type="Gene3D" id="3.10.450.50">
    <property type="match status" value="1"/>
</dbReference>
<feature type="signal peptide" evidence="1">
    <location>
        <begin position="1"/>
        <end position="21"/>
    </location>
</feature>
<accession>A0A850NM13</accession>
<dbReference type="EMBL" id="WYET01000004">
    <property type="protein sequence ID" value="NVN18347.1"/>
    <property type="molecule type" value="Genomic_DNA"/>
</dbReference>
<dbReference type="SUPFAM" id="SSF54427">
    <property type="entry name" value="NTF2-like"/>
    <property type="match status" value="1"/>
</dbReference>